<organism evidence="1 2">
    <name type="scientific">Caerostris darwini</name>
    <dbReference type="NCBI Taxonomy" id="1538125"/>
    <lineage>
        <taxon>Eukaryota</taxon>
        <taxon>Metazoa</taxon>
        <taxon>Ecdysozoa</taxon>
        <taxon>Arthropoda</taxon>
        <taxon>Chelicerata</taxon>
        <taxon>Arachnida</taxon>
        <taxon>Araneae</taxon>
        <taxon>Araneomorphae</taxon>
        <taxon>Entelegynae</taxon>
        <taxon>Araneoidea</taxon>
        <taxon>Araneidae</taxon>
        <taxon>Caerostris</taxon>
    </lineage>
</organism>
<reference evidence="1 2" key="1">
    <citation type="submission" date="2021-06" db="EMBL/GenBank/DDBJ databases">
        <title>Caerostris darwini draft genome.</title>
        <authorList>
            <person name="Kono N."/>
            <person name="Arakawa K."/>
        </authorList>
    </citation>
    <scope>NUCLEOTIDE SEQUENCE [LARGE SCALE GENOMIC DNA]</scope>
</reference>
<protein>
    <submittedName>
        <fullName evidence="1">Uncharacterized protein</fullName>
    </submittedName>
</protein>
<proteinExistence type="predicted"/>
<evidence type="ECO:0000313" key="1">
    <source>
        <dbReference type="EMBL" id="GIY70082.1"/>
    </source>
</evidence>
<name>A0AAV4VIE6_9ARAC</name>
<evidence type="ECO:0000313" key="2">
    <source>
        <dbReference type="Proteomes" id="UP001054837"/>
    </source>
</evidence>
<keyword evidence="2" id="KW-1185">Reference proteome</keyword>
<gene>
    <name evidence="1" type="ORF">CDAR_507641</name>
</gene>
<sequence length="115" mass="13919">MPCLGFLVRRISKQTFFHRLSAWGESVYYFKSILKNRKNMEKGNCYSEQIVDIDDPEVQADPETNKRKMRLGTHRYRNFQNSSRSERVPAIIGWRRRFVQVVSNVVRKFRYKRRD</sequence>
<dbReference type="AlphaFoldDB" id="A0AAV4VIE6"/>
<accession>A0AAV4VIE6</accession>
<comment type="caution">
    <text evidence="1">The sequence shown here is derived from an EMBL/GenBank/DDBJ whole genome shotgun (WGS) entry which is preliminary data.</text>
</comment>
<dbReference type="EMBL" id="BPLQ01013132">
    <property type="protein sequence ID" value="GIY70082.1"/>
    <property type="molecule type" value="Genomic_DNA"/>
</dbReference>
<dbReference type="Proteomes" id="UP001054837">
    <property type="component" value="Unassembled WGS sequence"/>
</dbReference>